<dbReference type="AlphaFoldDB" id="A0A0T5X866"/>
<accession>A0A0T5X866</accession>
<dbReference type="EMBL" id="ACJX03000001">
    <property type="protein sequence ID" value="KRT34402.1"/>
    <property type="molecule type" value="Genomic_DNA"/>
</dbReference>
<keyword evidence="2" id="KW-1185">Reference proteome</keyword>
<comment type="caution">
    <text evidence="1">The sequence shown here is derived from an EMBL/GenBank/DDBJ whole genome shotgun (WGS) entry which is preliminary data.</text>
</comment>
<reference evidence="2" key="1">
    <citation type="submission" date="2012-09" db="EMBL/GenBank/DDBJ databases">
        <authorList>
            <person name="Weinstock G."/>
            <person name="Sodergren E."/>
            <person name="Clifton S."/>
            <person name="Fulton L."/>
            <person name="Fulton B."/>
            <person name="Courtney L."/>
            <person name="Fronick C."/>
            <person name="Harrison M."/>
            <person name="Strong C."/>
            <person name="Farmer C."/>
            <person name="Delehaunty K."/>
            <person name="Markovic C."/>
            <person name="Hall O."/>
            <person name="Minx P."/>
            <person name="Tomlinson C."/>
            <person name="Mitreva M."/>
            <person name="Nelson J."/>
            <person name="Hou S."/>
            <person name="Wollam A."/>
            <person name="Pepin K.H."/>
            <person name="Johnson M."/>
            <person name="Bhonagiri V."/>
            <person name="Nash W.E."/>
            <person name="Suruliraj S."/>
            <person name="Warren W."/>
            <person name="Chinwalla A."/>
            <person name="Mardis E.R."/>
            <person name="Wilson R.K."/>
        </authorList>
    </citation>
    <scope>NUCLEOTIDE SEQUENCE [LARGE SCALE GENOMIC DNA]</scope>
    <source>
        <strain evidence="2">OS1</strain>
    </source>
</reference>
<name>A0A0T5X866_9BACT</name>
<evidence type="ECO:0000313" key="2">
    <source>
        <dbReference type="Proteomes" id="UP000005273"/>
    </source>
</evidence>
<protein>
    <submittedName>
        <fullName evidence="1">Uncharacterized protein</fullName>
    </submittedName>
</protein>
<evidence type="ECO:0000313" key="1">
    <source>
        <dbReference type="EMBL" id="KRT34402.1"/>
    </source>
</evidence>
<organism evidence="1 2">
    <name type="scientific">Acetomicrobium hydrogeniformans ATCC BAA-1850</name>
    <dbReference type="NCBI Taxonomy" id="592015"/>
    <lineage>
        <taxon>Bacteria</taxon>
        <taxon>Thermotogati</taxon>
        <taxon>Synergistota</taxon>
        <taxon>Synergistia</taxon>
        <taxon>Synergistales</taxon>
        <taxon>Acetomicrobiaceae</taxon>
        <taxon>Acetomicrobium</taxon>
    </lineage>
</organism>
<gene>
    <name evidence="1" type="ORF">HMPREF1705_04752</name>
</gene>
<sequence>MSLKFSIGAMDFSFVICDKIFWPFMPCFFMCLSDTNYLT</sequence>
<proteinExistence type="predicted"/>
<dbReference type="STRING" id="592015.HMPREF1705_04752"/>
<dbReference type="Proteomes" id="UP000005273">
    <property type="component" value="Unassembled WGS sequence"/>
</dbReference>